<gene>
    <name evidence="2" type="ORF">ABFV83_03195</name>
</gene>
<dbReference type="InterPro" id="IPR011256">
    <property type="entry name" value="Reg_factor_effector_dom_sf"/>
</dbReference>
<evidence type="ECO:0000259" key="1">
    <source>
        <dbReference type="SMART" id="SM00871"/>
    </source>
</evidence>
<dbReference type="AlphaFoldDB" id="A0AAU7PRD7"/>
<dbReference type="SMART" id="SM00871">
    <property type="entry name" value="AraC_E_bind"/>
    <property type="match status" value="1"/>
</dbReference>
<dbReference type="Pfam" id="PF06445">
    <property type="entry name" value="GyrI-like"/>
    <property type="match status" value="1"/>
</dbReference>
<dbReference type="RefSeq" id="WP_349947501.1">
    <property type="nucleotide sequence ID" value="NZ_CP157940.1"/>
</dbReference>
<sequence length="158" mass="17874">MEYQIEIRDIEPIRVAFLSYKGIVTGANKVFPSVFQSIKGKTNGAPFFCYYVMDPETKMGEMDLCVPTEEVPIKNGIEIKEIPRIKAVSVTHIGPYETLHNAYSAIDRYAAEHHLQLSPPFREVFIKGPGMFLKGNPAGYVTEVLFPIKEESYDCYSN</sequence>
<proteinExistence type="predicted"/>
<dbReference type="InterPro" id="IPR010499">
    <property type="entry name" value="AraC_E-bd"/>
</dbReference>
<reference evidence="2" key="1">
    <citation type="submission" date="2024-06" db="EMBL/GenBank/DDBJ databases">
        <title>Lacrimispora cavernae sp. nov., a novel anaerobe isolated from bat guano pile inside a cave.</title>
        <authorList>
            <person name="Miller S.L."/>
            <person name="Lu N."/>
            <person name="King J."/>
            <person name="Sankaranarayanan K."/>
            <person name="Lawson P.A."/>
        </authorList>
    </citation>
    <scope>NUCLEOTIDE SEQUENCE</scope>
    <source>
        <strain evidence="2">BS-2</strain>
    </source>
</reference>
<accession>A0AAU7PRD7</accession>
<organism evidence="2">
    <name type="scientific">Lacrimispora sp. BS-2</name>
    <dbReference type="NCBI Taxonomy" id="3151850"/>
    <lineage>
        <taxon>Bacteria</taxon>
        <taxon>Bacillati</taxon>
        <taxon>Bacillota</taxon>
        <taxon>Clostridia</taxon>
        <taxon>Lachnospirales</taxon>
        <taxon>Lachnospiraceae</taxon>
        <taxon>Lacrimispora</taxon>
    </lineage>
</organism>
<dbReference type="InterPro" id="IPR029442">
    <property type="entry name" value="GyrI-like"/>
</dbReference>
<protein>
    <submittedName>
        <fullName evidence="2">GyrI-like domain-containing protein</fullName>
    </submittedName>
</protein>
<evidence type="ECO:0000313" key="2">
    <source>
        <dbReference type="EMBL" id="XBS54813.1"/>
    </source>
</evidence>
<dbReference type="EMBL" id="CP157940">
    <property type="protein sequence ID" value="XBS54813.1"/>
    <property type="molecule type" value="Genomic_DNA"/>
</dbReference>
<dbReference type="Gene3D" id="3.20.80.10">
    <property type="entry name" value="Regulatory factor, effector binding domain"/>
    <property type="match status" value="1"/>
</dbReference>
<name>A0AAU7PRD7_9FIRM</name>
<dbReference type="SUPFAM" id="SSF55136">
    <property type="entry name" value="Probable bacterial effector-binding domain"/>
    <property type="match status" value="1"/>
</dbReference>
<feature type="domain" description="AraC effector-binding" evidence="1">
    <location>
        <begin position="3"/>
        <end position="149"/>
    </location>
</feature>